<protein>
    <submittedName>
        <fullName evidence="1">Uncharacterized protein</fullName>
    </submittedName>
</protein>
<reference evidence="1" key="1">
    <citation type="submission" date="2022-01" db="EMBL/GenBank/DDBJ databases">
        <authorList>
            <person name="King R."/>
        </authorList>
    </citation>
    <scope>NUCLEOTIDE SEQUENCE</scope>
</reference>
<gene>
    <name evidence="1" type="ORF">NEZAVI_LOCUS14366</name>
</gene>
<dbReference type="AlphaFoldDB" id="A0A9P0MWP3"/>
<organism evidence="1 2">
    <name type="scientific">Nezara viridula</name>
    <name type="common">Southern green stink bug</name>
    <name type="synonym">Cimex viridulus</name>
    <dbReference type="NCBI Taxonomy" id="85310"/>
    <lineage>
        <taxon>Eukaryota</taxon>
        <taxon>Metazoa</taxon>
        <taxon>Ecdysozoa</taxon>
        <taxon>Arthropoda</taxon>
        <taxon>Hexapoda</taxon>
        <taxon>Insecta</taxon>
        <taxon>Pterygota</taxon>
        <taxon>Neoptera</taxon>
        <taxon>Paraneoptera</taxon>
        <taxon>Hemiptera</taxon>
        <taxon>Heteroptera</taxon>
        <taxon>Panheteroptera</taxon>
        <taxon>Pentatomomorpha</taxon>
        <taxon>Pentatomoidea</taxon>
        <taxon>Pentatomidae</taxon>
        <taxon>Pentatominae</taxon>
        <taxon>Nezara</taxon>
    </lineage>
</organism>
<evidence type="ECO:0000313" key="2">
    <source>
        <dbReference type="Proteomes" id="UP001152798"/>
    </source>
</evidence>
<keyword evidence="2" id="KW-1185">Reference proteome</keyword>
<dbReference type="Proteomes" id="UP001152798">
    <property type="component" value="Chromosome 6"/>
</dbReference>
<proteinExistence type="predicted"/>
<dbReference type="EMBL" id="OV725082">
    <property type="protein sequence ID" value="CAH1406436.1"/>
    <property type="molecule type" value="Genomic_DNA"/>
</dbReference>
<accession>A0A9P0MWP3</accession>
<evidence type="ECO:0000313" key="1">
    <source>
        <dbReference type="EMBL" id="CAH1406436.1"/>
    </source>
</evidence>
<sequence length="63" mass="7111">MKADVSKLIKRGLYYRLFLSEHKYLICIYSLYSPSADLAKVRTFADNGADPTSISLTLPPRDS</sequence>
<name>A0A9P0MWP3_NEZVI</name>